<gene>
    <name evidence="1" type="ORF">QAD02_021920</name>
</gene>
<name>A0ACC2PTL5_9HYME</name>
<evidence type="ECO:0000313" key="2">
    <source>
        <dbReference type="Proteomes" id="UP001239111"/>
    </source>
</evidence>
<proteinExistence type="predicted"/>
<keyword evidence="2" id="KW-1185">Reference proteome</keyword>
<sequence>MAQRARWDSKKVDLCTGWGGFGGATLVRAVQGWLTASTRTTGESKLFLERTCASAHPKDSYTTASSGPVSSRTHGRGEFGRKHENGAIVSTGPGVDMCIGSSAGPREQNQTVKGQFAVQGSIPSPIFPRTHGRGELGRNHENGGIVSTGAGVDMCIGSSAGPRYDFLDQIRPRQQDGTVKEQIHVQDGVPCVMLLWPVQYRDG</sequence>
<accession>A0ACC2PTL5</accession>
<dbReference type="Proteomes" id="UP001239111">
    <property type="component" value="Chromosome 1"/>
</dbReference>
<protein>
    <submittedName>
        <fullName evidence="1">Uncharacterized protein</fullName>
    </submittedName>
</protein>
<evidence type="ECO:0000313" key="1">
    <source>
        <dbReference type="EMBL" id="KAJ8686126.1"/>
    </source>
</evidence>
<dbReference type="EMBL" id="CM056741">
    <property type="protein sequence ID" value="KAJ8686126.1"/>
    <property type="molecule type" value="Genomic_DNA"/>
</dbReference>
<comment type="caution">
    <text evidence="1">The sequence shown here is derived from an EMBL/GenBank/DDBJ whole genome shotgun (WGS) entry which is preliminary data.</text>
</comment>
<organism evidence="1 2">
    <name type="scientific">Eretmocerus hayati</name>
    <dbReference type="NCBI Taxonomy" id="131215"/>
    <lineage>
        <taxon>Eukaryota</taxon>
        <taxon>Metazoa</taxon>
        <taxon>Ecdysozoa</taxon>
        <taxon>Arthropoda</taxon>
        <taxon>Hexapoda</taxon>
        <taxon>Insecta</taxon>
        <taxon>Pterygota</taxon>
        <taxon>Neoptera</taxon>
        <taxon>Endopterygota</taxon>
        <taxon>Hymenoptera</taxon>
        <taxon>Apocrita</taxon>
        <taxon>Proctotrupomorpha</taxon>
        <taxon>Chalcidoidea</taxon>
        <taxon>Aphelinidae</taxon>
        <taxon>Aphelininae</taxon>
        <taxon>Eretmocerus</taxon>
    </lineage>
</organism>
<reference evidence="1" key="1">
    <citation type="submission" date="2023-04" db="EMBL/GenBank/DDBJ databases">
        <title>A chromosome-level genome assembly of the parasitoid wasp Eretmocerus hayati.</title>
        <authorList>
            <person name="Zhong Y."/>
            <person name="Liu S."/>
            <person name="Liu Y."/>
        </authorList>
    </citation>
    <scope>NUCLEOTIDE SEQUENCE</scope>
    <source>
        <strain evidence="1">ZJU_SS_LIU_2023</strain>
    </source>
</reference>